<dbReference type="Proteomes" id="UP001596492">
    <property type="component" value="Unassembled WGS sequence"/>
</dbReference>
<dbReference type="RefSeq" id="WP_382169078.1">
    <property type="nucleotide sequence ID" value="NZ_JBHTBR010000009.1"/>
</dbReference>
<feature type="signal peptide" evidence="1">
    <location>
        <begin position="1"/>
        <end position="21"/>
    </location>
</feature>
<evidence type="ECO:0000256" key="1">
    <source>
        <dbReference type="SAM" id="SignalP"/>
    </source>
</evidence>
<gene>
    <name evidence="2" type="ORF">ACFQS8_15490</name>
</gene>
<reference evidence="3" key="1">
    <citation type="journal article" date="2019" name="Int. J. Syst. Evol. Microbiol.">
        <title>The Global Catalogue of Microorganisms (GCM) 10K type strain sequencing project: providing services to taxonomists for standard genome sequencing and annotation.</title>
        <authorList>
            <consortium name="The Broad Institute Genomics Platform"/>
            <consortium name="The Broad Institute Genome Sequencing Center for Infectious Disease"/>
            <person name="Wu L."/>
            <person name="Ma J."/>
        </authorList>
    </citation>
    <scope>NUCLEOTIDE SEQUENCE [LARGE SCALE GENOMIC DNA]</scope>
    <source>
        <strain evidence="3">CCUG 51308</strain>
    </source>
</reference>
<feature type="chain" id="PRO_5045889659" description="META domain-containing protein" evidence="1">
    <location>
        <begin position="22"/>
        <end position="144"/>
    </location>
</feature>
<name>A0ABW2IPB7_9PROT</name>
<comment type="caution">
    <text evidence="2">The sequence shown here is derived from an EMBL/GenBank/DDBJ whole genome shotgun (WGS) entry which is preliminary data.</text>
</comment>
<keyword evidence="3" id="KW-1185">Reference proteome</keyword>
<dbReference type="PROSITE" id="PS51257">
    <property type="entry name" value="PROKAR_LIPOPROTEIN"/>
    <property type="match status" value="1"/>
</dbReference>
<protein>
    <recommendedName>
        <fullName evidence="4">META domain-containing protein</fullName>
    </recommendedName>
</protein>
<sequence>MYKQFGAALFLWAGLSGCAFLQPEPYHTVTDISQIQGDWLIQTVEGKKPQREHATARFRVTDGGFVASLGCNGISLPGQITRSGVFVTSEEIDSMMTVKGCWHKWTEEKESDLYNLFQNQPVITLSGTSYMRISDGVTVVQARK</sequence>
<evidence type="ECO:0008006" key="4">
    <source>
        <dbReference type="Google" id="ProtNLM"/>
    </source>
</evidence>
<dbReference type="EMBL" id="JBHTBR010000009">
    <property type="protein sequence ID" value="MFC7293024.1"/>
    <property type="molecule type" value="Genomic_DNA"/>
</dbReference>
<accession>A0ABW2IPB7</accession>
<evidence type="ECO:0000313" key="3">
    <source>
        <dbReference type="Proteomes" id="UP001596492"/>
    </source>
</evidence>
<evidence type="ECO:0000313" key="2">
    <source>
        <dbReference type="EMBL" id="MFC7293024.1"/>
    </source>
</evidence>
<keyword evidence="1" id="KW-0732">Signal</keyword>
<proteinExistence type="predicted"/>
<organism evidence="2 3">
    <name type="scientific">Hirschia litorea</name>
    <dbReference type="NCBI Taxonomy" id="1199156"/>
    <lineage>
        <taxon>Bacteria</taxon>
        <taxon>Pseudomonadati</taxon>
        <taxon>Pseudomonadota</taxon>
        <taxon>Alphaproteobacteria</taxon>
        <taxon>Hyphomonadales</taxon>
        <taxon>Hyphomonadaceae</taxon>
        <taxon>Hirschia</taxon>
    </lineage>
</organism>